<keyword evidence="2" id="KW-0812">Transmembrane</keyword>
<organism evidence="4 5">
    <name type="scientific">Maribacter luteus</name>
    <dbReference type="NCBI Taxonomy" id="2594478"/>
    <lineage>
        <taxon>Bacteria</taxon>
        <taxon>Pseudomonadati</taxon>
        <taxon>Bacteroidota</taxon>
        <taxon>Flavobacteriia</taxon>
        <taxon>Flavobacteriales</taxon>
        <taxon>Flavobacteriaceae</taxon>
        <taxon>Maribacter</taxon>
    </lineage>
</organism>
<keyword evidence="5" id="KW-1185">Reference proteome</keyword>
<dbReference type="Pfam" id="PF03109">
    <property type="entry name" value="ABC1"/>
    <property type="match status" value="1"/>
</dbReference>
<evidence type="ECO:0000313" key="5">
    <source>
        <dbReference type="Proteomes" id="UP000443153"/>
    </source>
</evidence>
<dbReference type="Proteomes" id="UP000443153">
    <property type="component" value="Unassembled WGS sequence"/>
</dbReference>
<keyword evidence="2" id="KW-0472">Membrane</keyword>
<dbReference type="PANTHER" id="PTHR10566">
    <property type="entry name" value="CHAPERONE-ACTIVITY OF BC1 COMPLEX CABC1 -RELATED"/>
    <property type="match status" value="1"/>
</dbReference>
<dbReference type="AlphaFoldDB" id="A0A6I2MM43"/>
<reference evidence="4 5" key="1">
    <citation type="submission" date="2019-11" db="EMBL/GenBank/DDBJ databases">
        <title>Maribacter lutea sp. nov., a marine bacterium isolated from intertidal sand.</title>
        <authorList>
            <person name="Liu A."/>
        </authorList>
    </citation>
    <scope>NUCLEOTIDE SEQUENCE [LARGE SCALE GENOMIC DNA]</scope>
    <source>
        <strain evidence="4 5">RZ05</strain>
    </source>
</reference>
<gene>
    <name evidence="4" type="ORF">GJ691_05125</name>
</gene>
<evidence type="ECO:0000256" key="2">
    <source>
        <dbReference type="SAM" id="Phobius"/>
    </source>
</evidence>
<evidence type="ECO:0000259" key="3">
    <source>
        <dbReference type="Pfam" id="PF03109"/>
    </source>
</evidence>
<feature type="domain" description="ABC1 atypical kinase-like" evidence="3">
    <location>
        <begin position="99"/>
        <end position="343"/>
    </location>
</feature>
<comment type="similarity">
    <text evidence="1">Belongs to the protein kinase superfamily. ADCK protein kinase family.</text>
</comment>
<dbReference type="GO" id="GO:0016301">
    <property type="term" value="F:kinase activity"/>
    <property type="evidence" value="ECO:0007669"/>
    <property type="project" value="UniProtKB-KW"/>
</dbReference>
<dbReference type="CDD" id="cd05121">
    <property type="entry name" value="ABC1_ADCK3-like"/>
    <property type="match status" value="1"/>
</dbReference>
<proteinExistence type="inferred from homology"/>
<feature type="transmembrane region" description="Helical" evidence="2">
    <location>
        <begin position="505"/>
        <end position="526"/>
    </location>
</feature>
<dbReference type="InterPro" id="IPR050154">
    <property type="entry name" value="UbiB_kinase"/>
</dbReference>
<name>A0A6I2MM43_9FLAO</name>
<evidence type="ECO:0000313" key="4">
    <source>
        <dbReference type="EMBL" id="MRX63545.1"/>
    </source>
</evidence>
<dbReference type="SUPFAM" id="SSF56112">
    <property type="entry name" value="Protein kinase-like (PK-like)"/>
    <property type="match status" value="1"/>
</dbReference>
<evidence type="ECO:0000256" key="1">
    <source>
        <dbReference type="ARBA" id="ARBA00009670"/>
    </source>
</evidence>
<feature type="transmembrane region" description="Helical" evidence="2">
    <location>
        <begin position="532"/>
        <end position="556"/>
    </location>
</feature>
<keyword evidence="4" id="KW-0808">Transferase</keyword>
<dbReference type="RefSeq" id="WP_154364449.1">
    <property type="nucleotide sequence ID" value="NZ_WKJH01000002.1"/>
</dbReference>
<dbReference type="InterPro" id="IPR004147">
    <property type="entry name" value="ABC1_dom"/>
</dbReference>
<keyword evidence="4" id="KW-0418">Kinase</keyword>
<comment type="caution">
    <text evidence="4">The sequence shown here is derived from an EMBL/GenBank/DDBJ whole genome shotgun (WGS) entry which is preliminary data.</text>
</comment>
<dbReference type="InterPro" id="IPR011009">
    <property type="entry name" value="Kinase-like_dom_sf"/>
</dbReference>
<accession>A0A6I2MM43</accession>
<dbReference type="PANTHER" id="PTHR10566:SF113">
    <property type="entry name" value="PROTEIN ACTIVITY OF BC1 COMPLEX KINASE 7, CHLOROPLASTIC"/>
    <property type="match status" value="1"/>
</dbReference>
<dbReference type="OrthoDB" id="9795390at2"/>
<sequence length="561" mass="64331">MQDLKLSKNRKLKRYNRLFNVLAKYGFDQVLANSGIRRMFPEAYFKKRNEKTIKTESLSAYERIRMVLEELGPTYVKLGQIFSNREDMLPPALIKELEKLQDHVPKLKDFDVYEAIENGLKIKGMDHFIFIEAEPIAAASLAQVHKAQLLNGKLVALKIQRPNILETINADIAVMKQVAKSLEKYSAQAKAFQPMRIITTFEKSIHQELHFLREIDNMERFAKNFENNGIMYVPKVYREYSTDSIICMEFISGIKISETDTLKKWNIDCKSVGQVGVDLYLQQVLEHGFFHADPHPGNIFVLPEQGRICFIDYGMMGYLLPKDKEALEELLLYFTQKDIKKLIPVLEKIAVKTEIPDYTKLEDDLYDLVQSISDTSIRNIKLGETLSQFKSVLFRNNIILSHNLYLLIRALIIIEGVGLKLDPEFNITENLKPYVSQLARKKYSLKRLVKKNMLRFKDYNTLIDNLPEDLNAILKKIKEGKLVVIHEHKGLKEFQVASNKAINRLVFAVIIAALSIGSSILVLAQMPPLINGVPLLGAIGFVISALLGFYVVISIFRNKQF</sequence>
<keyword evidence="2" id="KW-1133">Transmembrane helix</keyword>
<protein>
    <submittedName>
        <fullName evidence="4">AarF/ABC1/UbiB kinase family protein</fullName>
    </submittedName>
</protein>
<dbReference type="EMBL" id="WKJH01000002">
    <property type="protein sequence ID" value="MRX63545.1"/>
    <property type="molecule type" value="Genomic_DNA"/>
</dbReference>